<proteinExistence type="predicted"/>
<dbReference type="PANTHER" id="PTHR43798">
    <property type="entry name" value="MONOACYLGLYCEROL LIPASE"/>
    <property type="match status" value="1"/>
</dbReference>
<dbReference type="PANTHER" id="PTHR43798:SF33">
    <property type="entry name" value="HYDROLASE, PUTATIVE (AFU_ORTHOLOGUE AFUA_2G14860)-RELATED"/>
    <property type="match status" value="1"/>
</dbReference>
<protein>
    <submittedName>
        <fullName evidence="2">Alpha/beta hydrolase fold</fullName>
    </submittedName>
</protein>
<dbReference type="KEGG" id="lch:Lcho_0809"/>
<dbReference type="PRINTS" id="PR00111">
    <property type="entry name" value="ABHYDROLASE"/>
</dbReference>
<reference evidence="2 3" key="1">
    <citation type="submission" date="2008-03" db="EMBL/GenBank/DDBJ databases">
        <title>Complete sequence of Leptothrix cholodnii SP-6.</title>
        <authorList>
            <consortium name="US DOE Joint Genome Institute"/>
            <person name="Copeland A."/>
            <person name="Lucas S."/>
            <person name="Lapidus A."/>
            <person name="Glavina del Rio T."/>
            <person name="Dalin E."/>
            <person name="Tice H."/>
            <person name="Bruce D."/>
            <person name="Goodwin L."/>
            <person name="Pitluck S."/>
            <person name="Chertkov O."/>
            <person name="Brettin T."/>
            <person name="Detter J.C."/>
            <person name="Han C."/>
            <person name="Kuske C.R."/>
            <person name="Schmutz J."/>
            <person name="Larimer F."/>
            <person name="Land M."/>
            <person name="Hauser L."/>
            <person name="Kyrpides N."/>
            <person name="Lykidis A."/>
            <person name="Emerson D."/>
            <person name="Richardson P."/>
        </authorList>
    </citation>
    <scope>NUCLEOTIDE SEQUENCE [LARGE SCALE GENOMIC DNA]</scope>
    <source>
        <strain evidence="3">ATCC 51168 / LMG 8142 / SP-6</strain>
    </source>
</reference>
<organism evidence="2 3">
    <name type="scientific">Leptothrix cholodnii (strain ATCC 51168 / LMG 8142 / SP-6)</name>
    <name type="common">Leptothrix discophora (strain SP-6)</name>
    <dbReference type="NCBI Taxonomy" id="395495"/>
    <lineage>
        <taxon>Bacteria</taxon>
        <taxon>Pseudomonadati</taxon>
        <taxon>Pseudomonadota</taxon>
        <taxon>Betaproteobacteria</taxon>
        <taxon>Burkholderiales</taxon>
        <taxon>Sphaerotilaceae</taxon>
        <taxon>Leptothrix</taxon>
    </lineage>
</organism>
<sequence>MSFAPTMNEFRTGRCTLRYVKAGRGDETLLLIHGLGCSSLEWSENIEPLARRMTVIAVDLVGFGSSDKPTDFDYTARSQARQLLALMDGLHIDGFHVAGNSFGGKVAIELTDLAAHRIKTLTLVDSAGAGREAPKPMRISTLPLLWRFMRKPTYEEFRQGWQAAFHDSGKLTEDRVRQKFADAQSPQAQRSHRQTVLAMMNIWGFRKADLESLERKTRAIRCRTLIVWGRQDLFLPVSHAEVFKERIAGATLEIFDECGHAPQIEQAEIFNPLLEKFFFATSG</sequence>
<name>B1Y1A4_LEPCP</name>
<dbReference type="RefSeq" id="WP_012345843.1">
    <property type="nucleotide sequence ID" value="NC_010524.1"/>
</dbReference>
<evidence type="ECO:0000259" key="1">
    <source>
        <dbReference type="Pfam" id="PF00561"/>
    </source>
</evidence>
<dbReference type="OrthoDB" id="9799989at2"/>
<dbReference type="SUPFAM" id="SSF53474">
    <property type="entry name" value="alpha/beta-Hydrolases"/>
    <property type="match status" value="1"/>
</dbReference>
<dbReference type="AlphaFoldDB" id="B1Y1A4"/>
<dbReference type="Proteomes" id="UP000001693">
    <property type="component" value="Chromosome"/>
</dbReference>
<dbReference type="HOGENOM" id="CLU_020336_13_2_4"/>
<evidence type="ECO:0000313" key="3">
    <source>
        <dbReference type="Proteomes" id="UP000001693"/>
    </source>
</evidence>
<dbReference type="STRING" id="395495.Lcho_0809"/>
<evidence type="ECO:0000313" key="2">
    <source>
        <dbReference type="EMBL" id="ACB33081.1"/>
    </source>
</evidence>
<dbReference type="InterPro" id="IPR050266">
    <property type="entry name" value="AB_hydrolase_sf"/>
</dbReference>
<dbReference type="Pfam" id="PF00561">
    <property type="entry name" value="Abhydrolase_1"/>
    <property type="match status" value="1"/>
</dbReference>
<feature type="domain" description="AB hydrolase-1" evidence="1">
    <location>
        <begin position="28"/>
        <end position="265"/>
    </location>
</feature>
<dbReference type="GO" id="GO:0016020">
    <property type="term" value="C:membrane"/>
    <property type="evidence" value="ECO:0007669"/>
    <property type="project" value="TreeGrafter"/>
</dbReference>
<dbReference type="eggNOG" id="COG0596">
    <property type="taxonomic scope" value="Bacteria"/>
</dbReference>
<keyword evidence="2" id="KW-0378">Hydrolase</keyword>
<dbReference type="EMBL" id="CP001013">
    <property type="protein sequence ID" value="ACB33081.1"/>
    <property type="molecule type" value="Genomic_DNA"/>
</dbReference>
<gene>
    <name evidence="2" type="ordered locus">Lcho_0809</name>
</gene>
<dbReference type="InterPro" id="IPR000073">
    <property type="entry name" value="AB_hydrolase_1"/>
</dbReference>
<keyword evidence="3" id="KW-1185">Reference proteome</keyword>
<accession>B1Y1A4</accession>
<dbReference type="Gene3D" id="3.40.50.1820">
    <property type="entry name" value="alpha/beta hydrolase"/>
    <property type="match status" value="1"/>
</dbReference>
<dbReference type="InterPro" id="IPR029058">
    <property type="entry name" value="AB_hydrolase_fold"/>
</dbReference>
<dbReference type="GO" id="GO:0016787">
    <property type="term" value="F:hydrolase activity"/>
    <property type="evidence" value="ECO:0007669"/>
    <property type="project" value="UniProtKB-KW"/>
</dbReference>